<proteinExistence type="predicted"/>
<accession>A0A6A3CFA8</accession>
<keyword evidence="2" id="KW-1185">Reference proteome</keyword>
<evidence type="ECO:0000313" key="1">
    <source>
        <dbReference type="EMBL" id="KAE8726361.1"/>
    </source>
</evidence>
<dbReference type="AlphaFoldDB" id="A0A6A3CFA8"/>
<gene>
    <name evidence="1" type="ORF">F3Y22_tig00007043pilonHSYRG00058</name>
</gene>
<name>A0A6A3CFA8_HIBSY</name>
<dbReference type="EMBL" id="VEPZ02000373">
    <property type="protein sequence ID" value="KAE8726361.1"/>
    <property type="molecule type" value="Genomic_DNA"/>
</dbReference>
<sequence length="374" mass="40950">MVYGFAPTAGVVRLSPSGAAESLSLGLKSPHPIGCPGVEESTPVGAMEADSGRMDNSAKNFFKGNDVTLQEGDVVVDQSGAYPVITFSNRVHETIDENMKLSIIVRCWSRKFSTAENHPSLVVVWIHLPGLLYRYYTRPLFGMIAAKIGRVVKVDYNTNAGEREVNPEARMDEAPAVKNAPGDFYSPWMVVLDHLHRVKKASIAEENSNKEYKVKGNVGNIKRVVDSSSKGKEPIYVDKFNKNLGAQSGTIRNSSEKVEGANGNSSREVLEEVHISFFNNKGSLVGSKHSVVSIIEDVKGKWGVSRRLSEAGKLGVCKIEAMLAIEIQESHVDLSNEASREQGDEEVLERLNPGANHSWVLGGDFNAILRLDER</sequence>
<protein>
    <submittedName>
        <fullName evidence="1">Uncharacterized protein</fullName>
    </submittedName>
</protein>
<reference evidence="1" key="1">
    <citation type="submission" date="2019-09" db="EMBL/GenBank/DDBJ databases">
        <title>Draft genome information of white flower Hibiscus syriacus.</title>
        <authorList>
            <person name="Kim Y.-M."/>
        </authorList>
    </citation>
    <scope>NUCLEOTIDE SEQUENCE [LARGE SCALE GENOMIC DNA]</scope>
    <source>
        <strain evidence="1">YM2019G1</strain>
    </source>
</reference>
<dbReference type="Proteomes" id="UP000436088">
    <property type="component" value="Unassembled WGS sequence"/>
</dbReference>
<comment type="caution">
    <text evidence="1">The sequence shown here is derived from an EMBL/GenBank/DDBJ whole genome shotgun (WGS) entry which is preliminary data.</text>
</comment>
<organism evidence="1 2">
    <name type="scientific">Hibiscus syriacus</name>
    <name type="common">Rose of Sharon</name>
    <dbReference type="NCBI Taxonomy" id="106335"/>
    <lineage>
        <taxon>Eukaryota</taxon>
        <taxon>Viridiplantae</taxon>
        <taxon>Streptophyta</taxon>
        <taxon>Embryophyta</taxon>
        <taxon>Tracheophyta</taxon>
        <taxon>Spermatophyta</taxon>
        <taxon>Magnoliopsida</taxon>
        <taxon>eudicotyledons</taxon>
        <taxon>Gunneridae</taxon>
        <taxon>Pentapetalae</taxon>
        <taxon>rosids</taxon>
        <taxon>malvids</taxon>
        <taxon>Malvales</taxon>
        <taxon>Malvaceae</taxon>
        <taxon>Malvoideae</taxon>
        <taxon>Hibiscus</taxon>
    </lineage>
</organism>
<evidence type="ECO:0000313" key="2">
    <source>
        <dbReference type="Proteomes" id="UP000436088"/>
    </source>
</evidence>